<comment type="caution">
    <text evidence="3">The sequence shown here is derived from an EMBL/GenBank/DDBJ whole genome shotgun (WGS) entry which is preliminary data.</text>
</comment>
<name>A0ABX0YZF8_STRTL</name>
<dbReference type="InterPro" id="IPR043857">
    <property type="entry name" value="DUF5819"/>
</dbReference>
<sequence length="320" mass="33454">MDAYDGDPGAPAGPGGRTTSPPVPGQRHETTAGSGERAGTAGEAGPEQTAGQGRPETTGPEAPGAAGPVPRYGTAAAEATDAEPGPETLPAEAAGSGRTGRQPVPATGLAALSPRFRAVAAVAAVAVAVVACVHLGMVFLSVAPANTLSKRHGDAVDAWVYPEFEQNWKLFAPNPLQQNITVQVRAQVRSAAGETFTTGWYDLSAQDGRDIRGNLLPSHTQQNELRRAVDFYAGTHDGANRPAGLRGELSQAYLRRIAVLRLEREHAAKPQEELARIQVRIRSAAVAPPPWSEEKASTEPVDRLLPWWTVPAGEAGGGVR</sequence>
<keyword evidence="2" id="KW-1133">Transmembrane helix</keyword>
<proteinExistence type="predicted"/>
<feature type="compositionally biased region" description="Low complexity" evidence="1">
    <location>
        <begin position="55"/>
        <end position="68"/>
    </location>
</feature>
<dbReference type="Proteomes" id="UP000635996">
    <property type="component" value="Unassembled WGS sequence"/>
</dbReference>
<evidence type="ECO:0000256" key="2">
    <source>
        <dbReference type="SAM" id="Phobius"/>
    </source>
</evidence>
<evidence type="ECO:0000256" key="1">
    <source>
        <dbReference type="SAM" id="MobiDB-lite"/>
    </source>
</evidence>
<dbReference type="Pfam" id="PF19136">
    <property type="entry name" value="DUF5819"/>
    <property type="match status" value="1"/>
</dbReference>
<keyword evidence="4" id="KW-1185">Reference proteome</keyword>
<reference evidence="3 4" key="1">
    <citation type="submission" date="2020-03" db="EMBL/GenBank/DDBJ databases">
        <title>WGS of actinomycetes isolated from Thailand.</title>
        <authorList>
            <person name="Thawai C."/>
        </authorList>
    </citation>
    <scope>NUCLEOTIDE SEQUENCE [LARGE SCALE GENOMIC DNA]</scope>
    <source>
        <strain evidence="3 4">NBRC 13905</strain>
    </source>
</reference>
<keyword evidence="2" id="KW-0472">Membrane</keyword>
<dbReference type="EMBL" id="JAATEL010000038">
    <property type="protein sequence ID" value="NJP17294.1"/>
    <property type="molecule type" value="Genomic_DNA"/>
</dbReference>
<evidence type="ECO:0000313" key="3">
    <source>
        <dbReference type="EMBL" id="NJP17294.1"/>
    </source>
</evidence>
<keyword evidence="2" id="KW-0812">Transmembrane</keyword>
<accession>A0ABX0YZF8</accession>
<gene>
    <name evidence="3" type="ORF">HCJ95_24230</name>
</gene>
<feature type="transmembrane region" description="Helical" evidence="2">
    <location>
        <begin position="118"/>
        <end position="142"/>
    </location>
</feature>
<protein>
    <submittedName>
        <fullName evidence="3">Uncharacterized protein</fullName>
    </submittedName>
</protein>
<organism evidence="3 4">
    <name type="scientific">Streptomyces thermoviolaceus subsp. thermoviolaceus</name>
    <dbReference type="NCBI Taxonomy" id="66860"/>
    <lineage>
        <taxon>Bacteria</taxon>
        <taxon>Bacillati</taxon>
        <taxon>Actinomycetota</taxon>
        <taxon>Actinomycetes</taxon>
        <taxon>Kitasatosporales</taxon>
        <taxon>Streptomycetaceae</taxon>
        <taxon>Streptomyces</taxon>
    </lineage>
</organism>
<feature type="compositionally biased region" description="Low complexity" evidence="1">
    <location>
        <begin position="1"/>
        <end position="10"/>
    </location>
</feature>
<evidence type="ECO:0000313" key="4">
    <source>
        <dbReference type="Proteomes" id="UP000635996"/>
    </source>
</evidence>
<feature type="region of interest" description="Disordered" evidence="1">
    <location>
        <begin position="1"/>
        <end position="103"/>
    </location>
</feature>